<reference evidence="2 3" key="1">
    <citation type="submission" date="2018-05" db="EMBL/GenBank/DDBJ databases">
        <title>Complete genome sequence of Arcticibacterium luteifluviistationis SM1504T, a cytophagaceae bacterium isolated from Arctic surface seawater.</title>
        <authorList>
            <person name="Li Y."/>
            <person name="Qin Q.-L."/>
        </authorList>
    </citation>
    <scope>NUCLEOTIDE SEQUENCE [LARGE SCALE GENOMIC DNA]</scope>
    <source>
        <strain evidence="2 3">SM1504</strain>
    </source>
</reference>
<dbReference type="InterPro" id="IPR019903">
    <property type="entry name" value="RIC_family"/>
</dbReference>
<keyword evidence="3" id="KW-1185">Reference proteome</keyword>
<proteinExistence type="predicted"/>
<evidence type="ECO:0000313" key="3">
    <source>
        <dbReference type="Proteomes" id="UP000249873"/>
    </source>
</evidence>
<gene>
    <name evidence="2" type="ORF">DJ013_04765</name>
</gene>
<dbReference type="Proteomes" id="UP000249873">
    <property type="component" value="Chromosome"/>
</dbReference>
<dbReference type="RefSeq" id="WP_111370616.1">
    <property type="nucleotide sequence ID" value="NZ_CP029480.1"/>
</dbReference>
<evidence type="ECO:0000256" key="1">
    <source>
        <dbReference type="ARBA" id="ARBA00004496"/>
    </source>
</evidence>
<dbReference type="EMBL" id="CP029480">
    <property type="protein sequence ID" value="AWV97514.1"/>
    <property type="molecule type" value="Genomic_DNA"/>
</dbReference>
<accession>A0A2Z4G8N4</accession>
<dbReference type="Gene3D" id="1.20.120.520">
    <property type="entry name" value="nmb1532 protein domain like"/>
    <property type="match status" value="1"/>
</dbReference>
<dbReference type="KEGG" id="als:DJ013_04765"/>
<dbReference type="GO" id="GO:0005737">
    <property type="term" value="C:cytoplasm"/>
    <property type="evidence" value="ECO:0007669"/>
    <property type="project" value="UniProtKB-SubCell"/>
</dbReference>
<comment type="subcellular location">
    <subcellularLocation>
        <location evidence="1">Cytoplasm</location>
    </subcellularLocation>
</comment>
<organism evidence="2 3">
    <name type="scientific">Arcticibacterium luteifluviistationis</name>
    <dbReference type="NCBI Taxonomy" id="1784714"/>
    <lineage>
        <taxon>Bacteria</taxon>
        <taxon>Pseudomonadati</taxon>
        <taxon>Bacteroidota</taxon>
        <taxon>Cytophagia</taxon>
        <taxon>Cytophagales</taxon>
        <taxon>Leadbetterellaceae</taxon>
        <taxon>Arcticibacterium</taxon>
    </lineage>
</organism>
<sequence length="213" mass="24878">MIKRLDISTYEAINENFNNFYNSNLELDKPSRKLTEVASQLDMNDLSGTVEKFKGFSTEEIIDYLVFNHHYYLTKKLPELQQSILHVFGHEDVSNLLKTLAMFFGKYQKSLISHIKMEENVFFPMAKDLASSSKEQMSKTKKWTSFIEFLGNHDPIEDELKKVNLIIKEAVKDIKVPFAYSVFMNQIDLFELDLKRHAIIEDEVLLPRVEAML</sequence>
<protein>
    <submittedName>
        <fullName evidence="2">Hemerythrin</fullName>
    </submittedName>
</protein>
<dbReference type="PANTHER" id="PTHR36438">
    <property type="entry name" value="IRON-SULFUR CLUSTER REPAIR PROTEIN YTFE"/>
    <property type="match status" value="1"/>
</dbReference>
<dbReference type="OrthoDB" id="937463at2"/>
<name>A0A2Z4G8N4_9BACT</name>
<dbReference type="PANTHER" id="PTHR36438:SF1">
    <property type="entry name" value="IRON-SULFUR CLUSTER REPAIR PROTEIN YTFE"/>
    <property type="match status" value="1"/>
</dbReference>
<evidence type="ECO:0000313" key="2">
    <source>
        <dbReference type="EMBL" id="AWV97514.1"/>
    </source>
</evidence>
<dbReference type="AlphaFoldDB" id="A0A2Z4G8N4"/>